<gene>
    <name evidence="2" type="ORF">SNAT2548_LOCUS5076</name>
</gene>
<protein>
    <submittedName>
        <fullName evidence="2">Uncharacterized protein</fullName>
    </submittedName>
</protein>
<feature type="compositionally biased region" description="Low complexity" evidence="1">
    <location>
        <begin position="94"/>
        <end position="103"/>
    </location>
</feature>
<dbReference type="Proteomes" id="UP000604046">
    <property type="component" value="Unassembled WGS sequence"/>
</dbReference>
<organism evidence="2 3">
    <name type="scientific">Symbiodinium natans</name>
    <dbReference type="NCBI Taxonomy" id="878477"/>
    <lineage>
        <taxon>Eukaryota</taxon>
        <taxon>Sar</taxon>
        <taxon>Alveolata</taxon>
        <taxon>Dinophyceae</taxon>
        <taxon>Suessiales</taxon>
        <taxon>Symbiodiniaceae</taxon>
        <taxon>Symbiodinium</taxon>
    </lineage>
</organism>
<keyword evidence="3" id="KW-1185">Reference proteome</keyword>
<dbReference type="EMBL" id="CAJNDS010000318">
    <property type="protein sequence ID" value="CAE7191815.1"/>
    <property type="molecule type" value="Genomic_DNA"/>
</dbReference>
<reference evidence="2" key="1">
    <citation type="submission" date="2021-02" db="EMBL/GenBank/DDBJ databases">
        <authorList>
            <person name="Dougan E. K."/>
            <person name="Rhodes N."/>
            <person name="Thang M."/>
            <person name="Chan C."/>
        </authorList>
    </citation>
    <scope>NUCLEOTIDE SEQUENCE</scope>
</reference>
<feature type="compositionally biased region" description="Pro residues" evidence="1">
    <location>
        <begin position="301"/>
        <end position="310"/>
    </location>
</feature>
<feature type="region of interest" description="Disordered" evidence="1">
    <location>
        <begin position="81"/>
        <end position="124"/>
    </location>
</feature>
<feature type="compositionally biased region" description="Low complexity" evidence="1">
    <location>
        <begin position="285"/>
        <end position="300"/>
    </location>
</feature>
<dbReference type="AlphaFoldDB" id="A0A812IYQ8"/>
<feature type="compositionally biased region" description="Polar residues" evidence="1">
    <location>
        <begin position="48"/>
        <end position="62"/>
    </location>
</feature>
<proteinExistence type="predicted"/>
<feature type="compositionally biased region" description="Low complexity" evidence="1">
    <location>
        <begin position="247"/>
        <end position="257"/>
    </location>
</feature>
<accession>A0A812IYQ8</accession>
<evidence type="ECO:0000256" key="1">
    <source>
        <dbReference type="SAM" id="MobiDB-lite"/>
    </source>
</evidence>
<feature type="compositionally biased region" description="Low complexity" evidence="1">
    <location>
        <begin position="212"/>
        <end position="222"/>
    </location>
</feature>
<evidence type="ECO:0000313" key="3">
    <source>
        <dbReference type="Proteomes" id="UP000604046"/>
    </source>
</evidence>
<feature type="region of interest" description="Disordered" evidence="1">
    <location>
        <begin position="41"/>
        <end position="62"/>
    </location>
</feature>
<name>A0A812IYQ8_9DINO</name>
<sequence length="365" mass="38215">MALARFLLLYGSATFEEKLAEEMERLESEKRTWNSDIGLQAAAKSKQQKVGGSSPAMQQAACTTAPLRTTAVPATTGALEATASPAMPSSCSQGAGATADAGAQSTPPSSLPPDAGKRERGERGGKRKSWYCKWYYDPRKHVNNATQERTALLELCVYCRAGCVSVRGETCAAALGSKPMWTARDWAAWDSRWSEEEWEQWLQARRREEESASSPAGVSAAANESQKRPGSDLGQAAPQFKQQKTGAPSPVASPAAPGQTTSAPAVAAKTGALEPTASTPLPSSGATLAGGAAAAGHAQLLPPPPPPAVPPDAGAGDAGRGDIVVRAEEVEQLRHFLHETRAALRAVVRFATAADHALHDMVRGV</sequence>
<feature type="region of interest" description="Disordered" evidence="1">
    <location>
        <begin position="204"/>
        <end position="319"/>
    </location>
</feature>
<comment type="caution">
    <text evidence="2">The sequence shown here is derived from an EMBL/GenBank/DDBJ whole genome shotgun (WGS) entry which is preliminary data.</text>
</comment>
<feature type="compositionally biased region" description="Basic and acidic residues" evidence="1">
    <location>
        <begin position="115"/>
        <end position="124"/>
    </location>
</feature>
<evidence type="ECO:0000313" key="2">
    <source>
        <dbReference type="EMBL" id="CAE7191815.1"/>
    </source>
</evidence>